<dbReference type="SUPFAM" id="SSF56601">
    <property type="entry name" value="beta-lactamase/transpeptidase-like"/>
    <property type="match status" value="1"/>
</dbReference>
<evidence type="ECO:0000256" key="1">
    <source>
        <dbReference type="ARBA" id="ARBA00004236"/>
    </source>
</evidence>
<dbReference type="InterPro" id="IPR012338">
    <property type="entry name" value="Beta-lactam/transpept-like"/>
</dbReference>
<organism evidence="21 22">
    <name type="scientific">Persicirhabdus sediminis</name>
    <dbReference type="NCBI Taxonomy" id="454144"/>
    <lineage>
        <taxon>Bacteria</taxon>
        <taxon>Pseudomonadati</taxon>
        <taxon>Verrucomicrobiota</taxon>
        <taxon>Verrucomicrobiia</taxon>
        <taxon>Verrucomicrobiales</taxon>
        <taxon>Verrucomicrobiaceae</taxon>
        <taxon>Persicirhabdus</taxon>
    </lineage>
</organism>
<name>A0A8J7SJV3_9BACT</name>
<evidence type="ECO:0000256" key="12">
    <source>
        <dbReference type="ARBA" id="ARBA00022984"/>
    </source>
</evidence>
<keyword evidence="11" id="KW-0133">Cell shape</keyword>
<dbReference type="EMBL" id="JAENIM010000039">
    <property type="protein sequence ID" value="MBK1791609.1"/>
    <property type="molecule type" value="Genomic_DNA"/>
</dbReference>
<comment type="subcellular location">
    <subcellularLocation>
        <location evidence="1">Cell membrane</location>
    </subcellularLocation>
</comment>
<dbReference type="GO" id="GO:0030288">
    <property type="term" value="C:outer membrane-bounded periplasmic space"/>
    <property type="evidence" value="ECO:0007669"/>
    <property type="project" value="TreeGrafter"/>
</dbReference>
<evidence type="ECO:0000256" key="8">
    <source>
        <dbReference type="ARBA" id="ARBA00022676"/>
    </source>
</evidence>
<proteinExistence type="inferred from homology"/>
<keyword evidence="18" id="KW-1133">Transmembrane helix</keyword>
<dbReference type="PANTHER" id="PTHR32282">
    <property type="entry name" value="BINDING PROTEIN TRANSPEPTIDASE, PUTATIVE-RELATED"/>
    <property type="match status" value="1"/>
</dbReference>
<evidence type="ECO:0000256" key="6">
    <source>
        <dbReference type="ARBA" id="ARBA00022645"/>
    </source>
</evidence>
<evidence type="ECO:0000256" key="5">
    <source>
        <dbReference type="ARBA" id="ARBA00022475"/>
    </source>
</evidence>
<dbReference type="Pfam" id="PF00912">
    <property type="entry name" value="Transgly"/>
    <property type="match status" value="1"/>
</dbReference>
<protein>
    <submittedName>
        <fullName evidence="21">Transglycosylase domain-containing protein</fullName>
    </submittedName>
</protein>
<keyword evidence="7" id="KW-0645">Protease</keyword>
<comment type="catalytic activity">
    <reaction evidence="16">
        <text>Preferential cleavage: (Ac)2-L-Lys-D-Ala-|-D-Ala. Also transpeptidation of peptidyl-alanyl moieties that are N-acyl substituents of D-alanine.</text>
        <dbReference type="EC" id="3.4.16.4"/>
    </reaction>
</comment>
<feature type="domain" description="Glycosyl transferase family 51" evidence="20">
    <location>
        <begin position="76"/>
        <end position="256"/>
    </location>
</feature>
<comment type="caution">
    <text evidence="21">The sequence shown here is derived from an EMBL/GenBank/DDBJ whole genome shotgun (WGS) entry which is preliminary data.</text>
</comment>
<evidence type="ECO:0000256" key="7">
    <source>
        <dbReference type="ARBA" id="ARBA00022670"/>
    </source>
</evidence>
<evidence type="ECO:0000256" key="14">
    <source>
        <dbReference type="ARBA" id="ARBA00023268"/>
    </source>
</evidence>
<dbReference type="InterPro" id="IPR023346">
    <property type="entry name" value="Lysozyme-like_dom_sf"/>
</dbReference>
<comment type="similarity">
    <text evidence="3">In the C-terminal section; belongs to the transpeptidase family.</text>
</comment>
<dbReference type="Gene3D" id="1.10.3810.10">
    <property type="entry name" value="Biosynthetic peptidoglycan transglycosylase-like"/>
    <property type="match status" value="1"/>
</dbReference>
<evidence type="ECO:0000259" key="20">
    <source>
        <dbReference type="Pfam" id="PF00912"/>
    </source>
</evidence>
<gene>
    <name evidence="21" type="ORF">JIN82_10645</name>
</gene>
<evidence type="ECO:0000256" key="11">
    <source>
        <dbReference type="ARBA" id="ARBA00022960"/>
    </source>
</evidence>
<evidence type="ECO:0000256" key="15">
    <source>
        <dbReference type="ARBA" id="ARBA00023316"/>
    </source>
</evidence>
<dbReference type="GO" id="GO:0009252">
    <property type="term" value="P:peptidoglycan biosynthetic process"/>
    <property type="evidence" value="ECO:0007669"/>
    <property type="project" value="UniProtKB-KW"/>
</dbReference>
<evidence type="ECO:0000313" key="21">
    <source>
        <dbReference type="EMBL" id="MBK1791609.1"/>
    </source>
</evidence>
<dbReference type="GO" id="GO:0009002">
    <property type="term" value="F:serine-type D-Ala-D-Ala carboxypeptidase activity"/>
    <property type="evidence" value="ECO:0007669"/>
    <property type="project" value="UniProtKB-EC"/>
</dbReference>
<keyword evidence="6" id="KW-0121">Carboxypeptidase</keyword>
<evidence type="ECO:0000256" key="4">
    <source>
        <dbReference type="ARBA" id="ARBA00007739"/>
    </source>
</evidence>
<dbReference type="RefSeq" id="WP_200311605.1">
    <property type="nucleotide sequence ID" value="NZ_JAENIM010000039.1"/>
</dbReference>
<dbReference type="GO" id="GO:0005886">
    <property type="term" value="C:plasma membrane"/>
    <property type="evidence" value="ECO:0007669"/>
    <property type="project" value="UniProtKB-SubCell"/>
</dbReference>
<dbReference type="Gene3D" id="3.40.710.10">
    <property type="entry name" value="DD-peptidase/beta-lactamase superfamily"/>
    <property type="match status" value="1"/>
</dbReference>
<sequence>MMKKKRSSYGNEKRKRPIFLRKWFLMMLAFGVFCCALGYIVIMAMLQPYKDRAYTYDLSKIDDVEVPSLILDREGREIGRLFVENRSKVSIEEVPEKMIDALVAGEDGRFFTHDGVDYIGIMRAVKLNLQAGTVNQGASTVTQQLARNAFHLKEEAEKRGENGIERKLVEAFLAQRIEREFSKHQILEMYLNRIPFGSGFYGVRSASLGYFGKEPRDLETQECASMVGCIKNPSAFTPLRHPQNNKKARDHVLNRMRIEKTITQSEYDELIELPVEVNPQPIRRGTSHMYGRVADFVREQLGEEELTRGGYKIFTTIDRDVQLALENAMADQLKKVEQRAGYDHPKHADFKPSPEVKTNYLQGAGLMIENHTGKVIAYVGGRDYAHSQYDFIEEGRKPLGTTFLPVIYLAALEAGKTATSQLLDVPMDNRTVMVDGREGILGEWGMEVMRPRYEQEITLRRGLEASKIAASVRLGNEVGIEKVIDWANKLGFDFSKSKKLNRLFLGSELASLSEVVRAFTAFPNQGVVPGRFVLVEKILDDEGKVRYRKEPAGQGQQSQRVASQDSSFVVHDILRGSMTQGSSSGVLEQLNDKEFSGGGKTGATYDFADNWYVGYNSQVTCAVWSGFLSGSREAIYDGAFSRDTVMPIWAAAMNAATGLKAHEIPVPESISKVEVCSVSGLKKTRYCHEYKRDVVTGAESYVSTAYQEFYQNGLAPSGYCDVHGGAEGELADVTASLDEGGTNFNVIPIRPKEHFLIGSDPYNSEQPAFTVQTASYERRESSDALNFDRLDGIDAQATIKLSLPGRAQVIEH</sequence>
<comment type="similarity">
    <text evidence="4">In the N-terminal section; belongs to the glycosyltransferase 51 family.</text>
</comment>
<feature type="transmembrane region" description="Helical" evidence="18">
    <location>
        <begin position="23"/>
        <end position="46"/>
    </location>
</feature>
<evidence type="ECO:0000256" key="13">
    <source>
        <dbReference type="ARBA" id="ARBA00023136"/>
    </source>
</evidence>
<keyword evidence="15" id="KW-0961">Cell wall biogenesis/degradation</keyword>
<dbReference type="Proteomes" id="UP000624703">
    <property type="component" value="Unassembled WGS sequence"/>
</dbReference>
<dbReference type="FunFam" id="1.10.3810.10:FF:000001">
    <property type="entry name" value="Penicillin-binding protein 1A"/>
    <property type="match status" value="1"/>
</dbReference>
<evidence type="ECO:0000256" key="16">
    <source>
        <dbReference type="ARBA" id="ARBA00034000"/>
    </source>
</evidence>
<comment type="pathway">
    <text evidence="2">Cell wall biogenesis; peptidoglycan biosynthesis.</text>
</comment>
<keyword evidence="18" id="KW-0812">Transmembrane</keyword>
<evidence type="ECO:0000256" key="18">
    <source>
        <dbReference type="SAM" id="Phobius"/>
    </source>
</evidence>
<dbReference type="AlphaFoldDB" id="A0A8J7SJV3"/>
<evidence type="ECO:0000256" key="10">
    <source>
        <dbReference type="ARBA" id="ARBA00022801"/>
    </source>
</evidence>
<dbReference type="GO" id="GO:0071555">
    <property type="term" value="P:cell wall organization"/>
    <property type="evidence" value="ECO:0007669"/>
    <property type="project" value="UniProtKB-KW"/>
</dbReference>
<accession>A0A8J7SJV3</accession>
<keyword evidence="10" id="KW-0378">Hydrolase</keyword>
<reference evidence="21" key="1">
    <citation type="submission" date="2021-01" db="EMBL/GenBank/DDBJ databases">
        <title>Modified the classification status of verrucomicrobia.</title>
        <authorList>
            <person name="Feng X."/>
        </authorList>
    </citation>
    <scope>NUCLEOTIDE SEQUENCE</scope>
    <source>
        <strain evidence="21">_KCTC 22039</strain>
    </source>
</reference>
<dbReference type="GO" id="GO:0008955">
    <property type="term" value="F:peptidoglycan glycosyltransferase activity"/>
    <property type="evidence" value="ECO:0007669"/>
    <property type="project" value="UniProtKB-EC"/>
</dbReference>
<dbReference type="SUPFAM" id="SSF53955">
    <property type="entry name" value="Lysozyme-like"/>
    <property type="match status" value="1"/>
</dbReference>
<dbReference type="Pfam" id="PF00905">
    <property type="entry name" value="Transpeptidase"/>
    <property type="match status" value="1"/>
</dbReference>
<dbReference type="InterPro" id="IPR050396">
    <property type="entry name" value="Glycosyltr_51/Transpeptidase"/>
</dbReference>
<dbReference type="GO" id="GO:0008360">
    <property type="term" value="P:regulation of cell shape"/>
    <property type="evidence" value="ECO:0007669"/>
    <property type="project" value="UniProtKB-KW"/>
</dbReference>
<dbReference type="InterPro" id="IPR001264">
    <property type="entry name" value="Glyco_trans_51"/>
</dbReference>
<dbReference type="GO" id="GO:0006508">
    <property type="term" value="P:proteolysis"/>
    <property type="evidence" value="ECO:0007669"/>
    <property type="project" value="UniProtKB-KW"/>
</dbReference>
<comment type="catalytic activity">
    <reaction evidence="17">
        <text>[GlcNAc-(1-&gt;4)-Mur2Ac(oyl-L-Ala-gamma-D-Glu-L-Lys-D-Ala-D-Ala)](n)-di-trans,octa-cis-undecaprenyl diphosphate + beta-D-GlcNAc-(1-&gt;4)-Mur2Ac(oyl-L-Ala-gamma-D-Glu-L-Lys-D-Ala-D-Ala)-di-trans,octa-cis-undecaprenyl diphosphate = [GlcNAc-(1-&gt;4)-Mur2Ac(oyl-L-Ala-gamma-D-Glu-L-Lys-D-Ala-D-Ala)](n+1)-di-trans,octa-cis-undecaprenyl diphosphate + di-trans,octa-cis-undecaprenyl diphosphate + H(+)</text>
        <dbReference type="Rhea" id="RHEA:23708"/>
        <dbReference type="Rhea" id="RHEA-COMP:9602"/>
        <dbReference type="Rhea" id="RHEA-COMP:9603"/>
        <dbReference type="ChEBI" id="CHEBI:15378"/>
        <dbReference type="ChEBI" id="CHEBI:58405"/>
        <dbReference type="ChEBI" id="CHEBI:60033"/>
        <dbReference type="ChEBI" id="CHEBI:78435"/>
        <dbReference type="EC" id="2.4.99.28"/>
    </reaction>
</comment>
<evidence type="ECO:0000256" key="2">
    <source>
        <dbReference type="ARBA" id="ARBA00004752"/>
    </source>
</evidence>
<keyword evidence="9" id="KW-0808">Transferase</keyword>
<evidence type="ECO:0000256" key="9">
    <source>
        <dbReference type="ARBA" id="ARBA00022679"/>
    </source>
</evidence>
<dbReference type="PANTHER" id="PTHR32282:SF11">
    <property type="entry name" value="PENICILLIN-BINDING PROTEIN 1B"/>
    <property type="match status" value="1"/>
</dbReference>
<keyword evidence="22" id="KW-1185">Reference proteome</keyword>
<keyword evidence="5" id="KW-1003">Cell membrane</keyword>
<evidence type="ECO:0000256" key="17">
    <source>
        <dbReference type="ARBA" id="ARBA00049902"/>
    </source>
</evidence>
<dbReference type="InterPro" id="IPR036950">
    <property type="entry name" value="PBP_transglycosylase"/>
</dbReference>
<dbReference type="InterPro" id="IPR001460">
    <property type="entry name" value="PCN-bd_Tpept"/>
</dbReference>
<dbReference type="GO" id="GO:0008658">
    <property type="term" value="F:penicillin binding"/>
    <property type="evidence" value="ECO:0007669"/>
    <property type="project" value="InterPro"/>
</dbReference>
<feature type="domain" description="Penicillin-binding protein transpeptidase" evidence="19">
    <location>
        <begin position="364"/>
        <end position="618"/>
    </location>
</feature>
<evidence type="ECO:0000259" key="19">
    <source>
        <dbReference type="Pfam" id="PF00905"/>
    </source>
</evidence>
<keyword evidence="8" id="KW-0328">Glycosyltransferase</keyword>
<evidence type="ECO:0000313" key="22">
    <source>
        <dbReference type="Proteomes" id="UP000624703"/>
    </source>
</evidence>
<keyword evidence="14" id="KW-0511">Multifunctional enzyme</keyword>
<keyword evidence="12" id="KW-0573">Peptidoglycan synthesis</keyword>
<evidence type="ECO:0000256" key="3">
    <source>
        <dbReference type="ARBA" id="ARBA00007090"/>
    </source>
</evidence>
<keyword evidence="13 18" id="KW-0472">Membrane</keyword>